<dbReference type="Gene3D" id="3.40.630.30">
    <property type="match status" value="1"/>
</dbReference>
<evidence type="ECO:0000313" key="4">
    <source>
        <dbReference type="EMBL" id="GAA3355479.1"/>
    </source>
</evidence>
<proteinExistence type="predicted"/>
<dbReference type="Proteomes" id="UP001500483">
    <property type="component" value="Unassembled WGS sequence"/>
</dbReference>
<dbReference type="SUPFAM" id="SSF55729">
    <property type="entry name" value="Acyl-CoA N-acyltransferases (Nat)"/>
    <property type="match status" value="1"/>
</dbReference>
<dbReference type="CDD" id="cd04301">
    <property type="entry name" value="NAT_SF"/>
    <property type="match status" value="1"/>
</dbReference>
<gene>
    <name evidence="4" type="ORF">GCM10020366_15750</name>
</gene>
<dbReference type="PROSITE" id="PS51186">
    <property type="entry name" value="GNAT"/>
    <property type="match status" value="1"/>
</dbReference>
<evidence type="ECO:0000256" key="2">
    <source>
        <dbReference type="ARBA" id="ARBA00023315"/>
    </source>
</evidence>
<dbReference type="InterPro" id="IPR000182">
    <property type="entry name" value="GNAT_dom"/>
</dbReference>
<name>A0ABP6RMH2_9PSEU</name>
<evidence type="ECO:0000256" key="1">
    <source>
        <dbReference type="ARBA" id="ARBA00022679"/>
    </source>
</evidence>
<evidence type="ECO:0000259" key="3">
    <source>
        <dbReference type="PROSITE" id="PS51186"/>
    </source>
</evidence>
<keyword evidence="2" id="KW-0012">Acyltransferase</keyword>
<dbReference type="Pfam" id="PF00583">
    <property type="entry name" value="Acetyltransf_1"/>
    <property type="match status" value="1"/>
</dbReference>
<dbReference type="InterPro" id="IPR016181">
    <property type="entry name" value="Acyl_CoA_acyltransferase"/>
</dbReference>
<dbReference type="PANTHER" id="PTHR43877:SF2">
    <property type="entry name" value="AMINOALKYLPHOSPHONATE N-ACETYLTRANSFERASE-RELATED"/>
    <property type="match status" value="1"/>
</dbReference>
<feature type="domain" description="N-acetyltransferase" evidence="3">
    <location>
        <begin position="18"/>
        <end position="165"/>
    </location>
</feature>
<keyword evidence="1" id="KW-0808">Transferase</keyword>
<keyword evidence="5" id="KW-1185">Reference proteome</keyword>
<comment type="caution">
    <text evidence="4">The sequence shown here is derived from an EMBL/GenBank/DDBJ whole genome shotgun (WGS) entry which is preliminary data.</text>
</comment>
<dbReference type="EMBL" id="BAAAYK010000038">
    <property type="protein sequence ID" value="GAA3355479.1"/>
    <property type="molecule type" value="Genomic_DNA"/>
</dbReference>
<organism evidence="4 5">
    <name type="scientific">Saccharopolyspora gregorii</name>
    <dbReference type="NCBI Taxonomy" id="33914"/>
    <lineage>
        <taxon>Bacteria</taxon>
        <taxon>Bacillati</taxon>
        <taxon>Actinomycetota</taxon>
        <taxon>Actinomycetes</taxon>
        <taxon>Pseudonocardiales</taxon>
        <taxon>Pseudonocardiaceae</taxon>
        <taxon>Saccharopolyspora</taxon>
    </lineage>
</organism>
<dbReference type="InterPro" id="IPR050832">
    <property type="entry name" value="Bact_Acetyltransf"/>
</dbReference>
<reference evidence="5" key="1">
    <citation type="journal article" date="2019" name="Int. J. Syst. Evol. Microbiol.">
        <title>The Global Catalogue of Microorganisms (GCM) 10K type strain sequencing project: providing services to taxonomists for standard genome sequencing and annotation.</title>
        <authorList>
            <consortium name="The Broad Institute Genomics Platform"/>
            <consortium name="The Broad Institute Genome Sequencing Center for Infectious Disease"/>
            <person name="Wu L."/>
            <person name="Ma J."/>
        </authorList>
    </citation>
    <scope>NUCLEOTIDE SEQUENCE [LARGE SCALE GENOMIC DNA]</scope>
    <source>
        <strain evidence="5">JCM 9687</strain>
    </source>
</reference>
<sequence>MDAQFTRTWSYGRTMTPPVLRSAAEADLSAIVDLLADDPLGRLREKPGDPAYAAAFAAIEADPNQLLAVADRDGEIVGTLQLTFIPGLSHAGATRAQLEAVRVREDERGNGLGGEMVRWAVAQARGRGARILQLTSNNSRERAHRFYERLGFERSHVGMKLDLTG</sequence>
<evidence type="ECO:0000313" key="5">
    <source>
        <dbReference type="Proteomes" id="UP001500483"/>
    </source>
</evidence>
<protein>
    <submittedName>
        <fullName evidence="4">GNAT family N-acetyltransferase</fullName>
    </submittedName>
</protein>
<dbReference type="PANTHER" id="PTHR43877">
    <property type="entry name" value="AMINOALKYLPHOSPHONATE N-ACETYLTRANSFERASE-RELATED-RELATED"/>
    <property type="match status" value="1"/>
</dbReference>
<accession>A0ABP6RMH2</accession>